<dbReference type="GO" id="GO:0008270">
    <property type="term" value="F:zinc ion binding"/>
    <property type="evidence" value="ECO:0007669"/>
    <property type="project" value="UniProtKB-UniRule"/>
</dbReference>
<dbReference type="Pfam" id="PF02574">
    <property type="entry name" value="S-methyl_trans"/>
    <property type="match status" value="1"/>
</dbReference>
<dbReference type="UniPathway" id="UPA00051">
    <property type="reaction ID" value="UER00083"/>
</dbReference>
<gene>
    <name evidence="9" type="ORF">EPR50_G00093810</name>
</gene>
<comment type="cofactor">
    <cofactor evidence="5 6">
        <name>Zn(2+)</name>
        <dbReference type="ChEBI" id="CHEBI:29105"/>
    </cofactor>
    <text evidence="5 6">Binds 1 zinc ion per subunit.</text>
</comment>
<evidence type="ECO:0000256" key="5">
    <source>
        <dbReference type="PIRNR" id="PIRNR037505"/>
    </source>
</evidence>
<name>A0A484CYJ6_PERFV</name>
<dbReference type="Proteomes" id="UP000295070">
    <property type="component" value="Chromosome 9"/>
</dbReference>
<dbReference type="NCBIfam" id="NF007020">
    <property type="entry name" value="PRK09485.1"/>
    <property type="match status" value="1"/>
</dbReference>
<feature type="domain" description="Hcy-binding" evidence="8">
    <location>
        <begin position="5"/>
        <end position="317"/>
    </location>
</feature>
<dbReference type="PIRSF" id="PIRSF037505">
    <property type="entry name" value="Betaine_HMT"/>
    <property type="match status" value="1"/>
</dbReference>
<dbReference type="InterPro" id="IPR036589">
    <property type="entry name" value="HCY_dom_sf"/>
</dbReference>
<keyword evidence="3 5" id="KW-0479">Metal-binding</keyword>
<dbReference type="GO" id="GO:0032259">
    <property type="term" value="P:methylation"/>
    <property type="evidence" value="ECO:0007669"/>
    <property type="project" value="UniProtKB-KW"/>
</dbReference>
<dbReference type="AlphaFoldDB" id="A0A484CYJ6"/>
<dbReference type="GO" id="GO:0033528">
    <property type="term" value="P:S-methylmethionine cycle"/>
    <property type="evidence" value="ECO:0007669"/>
    <property type="project" value="TreeGrafter"/>
</dbReference>
<keyword evidence="2 5" id="KW-0808">Transferase</keyword>
<evidence type="ECO:0000313" key="9">
    <source>
        <dbReference type="EMBL" id="TDH08058.1"/>
    </source>
</evidence>
<dbReference type="PANTHER" id="PTHR46015">
    <property type="entry name" value="ZGC:172121"/>
    <property type="match status" value="1"/>
</dbReference>
<dbReference type="PANTHER" id="PTHR46015:SF1">
    <property type="entry name" value="HOMOCYSTEINE S-METHYLTRANSFERASE-LIKE ISOFORM 1"/>
    <property type="match status" value="1"/>
</dbReference>
<dbReference type="GO" id="GO:0009086">
    <property type="term" value="P:methionine biosynthetic process"/>
    <property type="evidence" value="ECO:0007669"/>
    <property type="project" value="InterPro"/>
</dbReference>
<dbReference type="InterPro" id="IPR003726">
    <property type="entry name" value="HCY_dom"/>
</dbReference>
<evidence type="ECO:0000256" key="3">
    <source>
        <dbReference type="ARBA" id="ARBA00022723"/>
    </source>
</evidence>
<dbReference type="STRING" id="8167.A0A484CYJ6"/>
<dbReference type="SUPFAM" id="SSF82282">
    <property type="entry name" value="Homocysteine S-methyltransferase"/>
    <property type="match status" value="1"/>
</dbReference>
<keyword evidence="10" id="KW-1185">Reference proteome</keyword>
<comment type="caution">
    <text evidence="9">The sequence shown here is derived from an EMBL/GenBank/DDBJ whole genome shotgun (WGS) entry which is preliminary data.</text>
</comment>
<keyword evidence="4 5" id="KW-0862">Zinc</keyword>
<reference evidence="9 10" key="1">
    <citation type="submission" date="2019-01" db="EMBL/GenBank/DDBJ databases">
        <title>A chromosome-scale genome assembly of the yellow perch, Perca flavescens.</title>
        <authorList>
            <person name="Feron R."/>
            <person name="Morvezen R."/>
            <person name="Bestin A."/>
            <person name="Haffray P."/>
            <person name="Klopp C."/>
            <person name="Zahm M."/>
            <person name="Cabau C."/>
            <person name="Roques C."/>
            <person name="Donnadieu C."/>
            <person name="Bouchez O."/>
            <person name="Christie M."/>
            <person name="Larson W."/>
            <person name="Guiguen Y."/>
        </authorList>
    </citation>
    <scope>NUCLEOTIDE SEQUENCE [LARGE SCALE GENOMIC DNA]</scope>
    <source>
        <strain evidence="9">YP-PL-M2</strain>
        <tissue evidence="9">Blood</tissue>
    </source>
</reference>
<evidence type="ECO:0000256" key="2">
    <source>
        <dbReference type="ARBA" id="ARBA00022679"/>
    </source>
</evidence>
<feature type="binding site" evidence="7">
    <location>
        <position position="303"/>
    </location>
    <ligand>
        <name>Zn(2+)</name>
        <dbReference type="ChEBI" id="CHEBI:29105"/>
    </ligand>
</feature>
<dbReference type="PROSITE" id="PS50970">
    <property type="entry name" value="HCY"/>
    <property type="match status" value="1"/>
</dbReference>
<comment type="function">
    <text evidence="5">Involved in the regulation of homocysteine metabolism.</text>
</comment>
<comment type="pathway">
    <text evidence="5">Amino-acid biosynthesis; L-methionine biosynthesis via de novo pathway; L-methionine from L-homocysteine (BhmT route): step 1/1.</text>
</comment>
<dbReference type="EMBL" id="SCKG01000009">
    <property type="protein sequence ID" value="TDH08058.1"/>
    <property type="molecule type" value="Genomic_DNA"/>
</dbReference>
<evidence type="ECO:0000313" key="10">
    <source>
        <dbReference type="Proteomes" id="UP000295070"/>
    </source>
</evidence>
<evidence type="ECO:0000256" key="7">
    <source>
        <dbReference type="PROSITE-ProRule" id="PRU00333"/>
    </source>
</evidence>
<sequence length="328" mass="35093">MASSARLRIYMNDNGPLILDGGLATELEAQGANLKGDPLWSARLLHTNPQAIRDAHYRFLISGADVITSATYQASIPGFTSHLDVSPERARELLMSGVHLAKETVQRFVSDTGPTGQRCPLVAGSVGPYGAFLLNGAEYTGAYAEEMSIEELKIWHRPQVDCVTAAGADLIAFETIPSIKEAEALVELLKEFPNSKAWLSFSCKDGKCISDGSPFTDAVQMANRSTQLVAVGVNCCSAALVEPLLDSGRSLLGPDMSWVVYPNSGEDWDTKHGWLTSGNTSALIPKLSRTWMKQGAALIGGCCRIGPAHIAELRQELKGSRTSAASAV</sequence>
<evidence type="ECO:0000256" key="1">
    <source>
        <dbReference type="ARBA" id="ARBA00022603"/>
    </source>
</evidence>
<feature type="binding site" evidence="6 7">
    <location>
        <position position="235"/>
    </location>
    <ligand>
        <name>Zn(2+)</name>
        <dbReference type="ChEBI" id="CHEBI:29105"/>
    </ligand>
</feature>
<feature type="binding site" evidence="7">
    <location>
        <position position="302"/>
    </location>
    <ligand>
        <name>Zn(2+)</name>
        <dbReference type="ChEBI" id="CHEBI:29105"/>
    </ligand>
</feature>
<keyword evidence="1 5" id="KW-0489">Methyltransferase</keyword>
<proteinExistence type="predicted"/>
<accession>A0A484CYJ6</accession>
<dbReference type="Gene3D" id="3.20.20.330">
    <property type="entry name" value="Homocysteine-binding-like domain"/>
    <property type="match status" value="1"/>
</dbReference>
<evidence type="ECO:0000256" key="6">
    <source>
        <dbReference type="PIRSR" id="PIRSR037505-2"/>
    </source>
</evidence>
<dbReference type="InterPro" id="IPR051486">
    <property type="entry name" value="Hcy_S-methyltransferase"/>
</dbReference>
<organism evidence="9 10">
    <name type="scientific">Perca flavescens</name>
    <name type="common">American yellow perch</name>
    <name type="synonym">Morone flavescens</name>
    <dbReference type="NCBI Taxonomy" id="8167"/>
    <lineage>
        <taxon>Eukaryota</taxon>
        <taxon>Metazoa</taxon>
        <taxon>Chordata</taxon>
        <taxon>Craniata</taxon>
        <taxon>Vertebrata</taxon>
        <taxon>Euteleostomi</taxon>
        <taxon>Actinopterygii</taxon>
        <taxon>Neopterygii</taxon>
        <taxon>Teleostei</taxon>
        <taxon>Neoteleostei</taxon>
        <taxon>Acanthomorphata</taxon>
        <taxon>Eupercaria</taxon>
        <taxon>Perciformes</taxon>
        <taxon>Percoidei</taxon>
        <taxon>Percidae</taxon>
        <taxon>Percinae</taxon>
        <taxon>Perca</taxon>
    </lineage>
</organism>
<evidence type="ECO:0000256" key="4">
    <source>
        <dbReference type="ARBA" id="ARBA00022833"/>
    </source>
</evidence>
<comment type="subunit">
    <text evidence="5">Homotetramer.</text>
</comment>
<dbReference type="FunFam" id="3.20.20.330:FF:000002">
    <property type="entry name" value="Homocysteine S-methyltransferase"/>
    <property type="match status" value="1"/>
</dbReference>
<protein>
    <recommendedName>
        <fullName evidence="8">Hcy-binding domain-containing protein</fullName>
    </recommendedName>
</protein>
<dbReference type="InterPro" id="IPR017226">
    <property type="entry name" value="BHMT-like"/>
</dbReference>
<dbReference type="GO" id="GO:0008898">
    <property type="term" value="F:S-adenosylmethionine-homocysteine S-methyltransferase activity"/>
    <property type="evidence" value="ECO:0007669"/>
    <property type="project" value="TreeGrafter"/>
</dbReference>
<evidence type="ECO:0000259" key="8">
    <source>
        <dbReference type="PROSITE" id="PS50970"/>
    </source>
</evidence>